<organism evidence="12 13">
    <name type="scientific">Burkholderia plantarii</name>
    <dbReference type="NCBI Taxonomy" id="41899"/>
    <lineage>
        <taxon>Bacteria</taxon>
        <taxon>Pseudomonadati</taxon>
        <taxon>Pseudomonadota</taxon>
        <taxon>Betaproteobacteria</taxon>
        <taxon>Burkholderiales</taxon>
        <taxon>Burkholderiaceae</taxon>
        <taxon>Burkholderia</taxon>
    </lineage>
</organism>
<dbReference type="PANTHER" id="PTHR43790:SF3">
    <property type="entry name" value="D-ALLOSE IMPORT ATP-BINDING PROTEIN ALSA-RELATED"/>
    <property type="match status" value="1"/>
</dbReference>
<evidence type="ECO:0000256" key="8">
    <source>
        <dbReference type="ARBA" id="ARBA00022967"/>
    </source>
</evidence>
<dbReference type="InterPro" id="IPR017871">
    <property type="entry name" value="ABC_transporter-like_CS"/>
</dbReference>
<dbReference type="GO" id="GO:0005524">
    <property type="term" value="F:ATP binding"/>
    <property type="evidence" value="ECO:0007669"/>
    <property type="project" value="UniProtKB-KW"/>
</dbReference>
<keyword evidence="13" id="KW-1185">Reference proteome</keyword>
<dbReference type="SMART" id="SM00382">
    <property type="entry name" value="AAA"/>
    <property type="match status" value="2"/>
</dbReference>
<dbReference type="PANTHER" id="PTHR43790">
    <property type="entry name" value="CARBOHYDRATE TRANSPORT ATP-BINDING PROTEIN MG119-RELATED"/>
    <property type="match status" value="1"/>
</dbReference>
<evidence type="ECO:0000256" key="7">
    <source>
        <dbReference type="ARBA" id="ARBA00022840"/>
    </source>
</evidence>
<dbReference type="InterPro" id="IPR003439">
    <property type="entry name" value="ABC_transporter-like_ATP-bd"/>
</dbReference>
<name>A0A0B6S218_BURPL</name>
<feature type="region of interest" description="Disordered" evidence="10">
    <location>
        <begin position="252"/>
        <end position="274"/>
    </location>
</feature>
<evidence type="ECO:0000256" key="5">
    <source>
        <dbReference type="ARBA" id="ARBA00022737"/>
    </source>
</evidence>
<reference evidence="13" key="1">
    <citation type="submission" date="2011-03" db="EMBL/GenBank/DDBJ databases">
        <authorList>
            <person name="Voget S."/>
            <person name="Streit W.R."/>
            <person name="Jaeger K.E."/>
            <person name="Daniel R."/>
        </authorList>
    </citation>
    <scope>NUCLEOTIDE SEQUENCE [LARGE SCALE GENOMIC DNA]</scope>
    <source>
        <strain evidence="13">PG1</strain>
    </source>
</reference>
<dbReference type="Proteomes" id="UP000031838">
    <property type="component" value="Chromosome 2"/>
</dbReference>
<protein>
    <submittedName>
        <fullName evidence="12">Putative ABC transporter protein, ATP binding component</fullName>
    </submittedName>
</protein>
<evidence type="ECO:0000256" key="1">
    <source>
        <dbReference type="ARBA" id="ARBA00022448"/>
    </source>
</evidence>
<dbReference type="Gene3D" id="3.40.50.300">
    <property type="entry name" value="P-loop containing nucleotide triphosphate hydrolases"/>
    <property type="match status" value="2"/>
</dbReference>
<keyword evidence="9" id="KW-0472">Membrane</keyword>
<keyword evidence="3" id="KW-0997">Cell inner membrane</keyword>
<gene>
    <name evidence="12" type="ORF">BGL_2c16560</name>
</gene>
<feature type="domain" description="ABC transporter" evidence="11">
    <location>
        <begin position="7"/>
        <end position="246"/>
    </location>
</feature>
<reference evidence="12 13" key="2">
    <citation type="journal article" date="2016" name="Appl. Microbiol. Biotechnol.">
        <title>Mutations improving production and secretion of extracellular lipase by Burkholderia glumae PG1.</title>
        <authorList>
            <person name="Knapp A."/>
            <person name="Voget S."/>
            <person name="Gao R."/>
            <person name="Zaburannyi N."/>
            <person name="Krysciak D."/>
            <person name="Breuer M."/>
            <person name="Hauer B."/>
            <person name="Streit W.R."/>
            <person name="Muller R."/>
            <person name="Daniel R."/>
            <person name="Jaeger K.E."/>
        </authorList>
    </citation>
    <scope>NUCLEOTIDE SEQUENCE [LARGE SCALE GENOMIC DNA]</scope>
    <source>
        <strain evidence="12 13">PG1</strain>
    </source>
</reference>
<dbReference type="AlphaFoldDB" id="A0A0B6S218"/>
<evidence type="ECO:0000256" key="3">
    <source>
        <dbReference type="ARBA" id="ARBA00022519"/>
    </source>
</evidence>
<dbReference type="RefSeq" id="WP_042629470.1">
    <property type="nucleotide sequence ID" value="NZ_CP002581.1"/>
</dbReference>
<keyword evidence="8" id="KW-1278">Translocase</keyword>
<evidence type="ECO:0000256" key="10">
    <source>
        <dbReference type="SAM" id="MobiDB-lite"/>
    </source>
</evidence>
<evidence type="ECO:0000256" key="4">
    <source>
        <dbReference type="ARBA" id="ARBA00022597"/>
    </source>
</evidence>
<dbReference type="SUPFAM" id="SSF52540">
    <property type="entry name" value="P-loop containing nucleoside triphosphate hydrolases"/>
    <property type="match status" value="2"/>
</dbReference>
<evidence type="ECO:0000256" key="9">
    <source>
        <dbReference type="ARBA" id="ARBA00023136"/>
    </source>
</evidence>
<evidence type="ECO:0000256" key="6">
    <source>
        <dbReference type="ARBA" id="ARBA00022741"/>
    </source>
</evidence>
<dbReference type="CDD" id="cd03216">
    <property type="entry name" value="ABC_Carb_Monos_I"/>
    <property type="match status" value="1"/>
</dbReference>
<evidence type="ECO:0000256" key="2">
    <source>
        <dbReference type="ARBA" id="ARBA00022475"/>
    </source>
</evidence>
<keyword evidence="4" id="KW-0762">Sugar transport</keyword>
<evidence type="ECO:0000259" key="11">
    <source>
        <dbReference type="PROSITE" id="PS50893"/>
    </source>
</evidence>
<dbReference type="PROSITE" id="PS00211">
    <property type="entry name" value="ABC_TRANSPORTER_1"/>
    <property type="match status" value="1"/>
</dbReference>
<sequence length="510" mass="53714">MSAAPVLEARGLAKRFGATRALDGVDLTMRAGEVVALMGANGAGKSTLVKILSGVLRADAGTIRLRGRPFAPAGTQQAKAAGIATMHQSVAEAIVPTLSIAENLLLDRTNRGDGRWFETPAARRRAAAALAARVGLEVDLAAPAQAQPVAIRQLVTLARALDADPALLILDEPTASLSAGEAERLFGALDRLRERGVAILLVSHRSGDLRRMADRALVLRDGREVAAIAAPFDYDAAVTAMIGRPLPRKAAHGAAGSSYPANPNDPGGPARHGAPPLAAGFSARGLKLFDDAPPLDFDAARGEIVAFAGPIGGGKSRLARTVFGLERYAAGAMTLDGRPWRPRGPAEAVAAGVVMLGEDRWASSLFPDSVPFASVAGTLSFAFLARWFPLGRVARRLERERAAALIRRLTIRCTGPDDRVARLSGGNQQKVALARGFAEPAALLLLDEPFQGVDVGARAEIVEVLRRGAAGYATLVFVSDPEEAFELADRVLEFDRLRIGRSDDVIRETA</sequence>
<proteinExistence type="predicted"/>
<keyword evidence="6" id="KW-0547">Nucleotide-binding</keyword>
<keyword evidence="7" id="KW-0067">ATP-binding</keyword>
<keyword evidence="2" id="KW-1003">Cell membrane</keyword>
<evidence type="ECO:0000313" key="12">
    <source>
        <dbReference type="EMBL" id="AJK49723.1"/>
    </source>
</evidence>
<dbReference type="InterPro" id="IPR050107">
    <property type="entry name" value="ABC_carbohydrate_import_ATPase"/>
</dbReference>
<keyword evidence="5" id="KW-0677">Repeat</keyword>
<dbReference type="InterPro" id="IPR027417">
    <property type="entry name" value="P-loop_NTPase"/>
</dbReference>
<evidence type="ECO:0000313" key="13">
    <source>
        <dbReference type="Proteomes" id="UP000031838"/>
    </source>
</evidence>
<accession>A0A0B6S218</accession>
<dbReference type="PROSITE" id="PS50893">
    <property type="entry name" value="ABC_TRANSPORTER_2"/>
    <property type="match status" value="2"/>
</dbReference>
<dbReference type="EMBL" id="CP002581">
    <property type="protein sequence ID" value="AJK49723.1"/>
    <property type="molecule type" value="Genomic_DNA"/>
</dbReference>
<dbReference type="HOGENOM" id="CLU_000604_92_3_4"/>
<keyword evidence="1" id="KW-0813">Transport</keyword>
<dbReference type="GO" id="GO:0016887">
    <property type="term" value="F:ATP hydrolysis activity"/>
    <property type="evidence" value="ECO:0007669"/>
    <property type="project" value="InterPro"/>
</dbReference>
<feature type="domain" description="ABC transporter" evidence="11">
    <location>
        <begin position="277"/>
        <end position="509"/>
    </location>
</feature>
<dbReference type="InterPro" id="IPR003593">
    <property type="entry name" value="AAA+_ATPase"/>
</dbReference>
<dbReference type="KEGG" id="bgp:BGL_2c16560"/>
<dbReference type="Pfam" id="PF00005">
    <property type="entry name" value="ABC_tran"/>
    <property type="match status" value="2"/>
</dbReference>